<reference evidence="2" key="1">
    <citation type="submission" date="2012-08" db="EMBL/GenBank/DDBJ databases">
        <title>The Genome Sequence of Wuchereria bancrofti.</title>
        <authorList>
            <person name="Nutman T.B."/>
            <person name="Fink D.L."/>
            <person name="Russ C."/>
            <person name="Young S."/>
            <person name="Zeng Q."/>
            <person name="Koehrsen M."/>
            <person name="Alvarado L."/>
            <person name="Berlin A."/>
            <person name="Chapman S.B."/>
            <person name="Chen Z."/>
            <person name="Freedman E."/>
            <person name="Gellesch M."/>
            <person name="Goldberg J."/>
            <person name="Griggs A."/>
            <person name="Gujja S."/>
            <person name="Heilman E.R."/>
            <person name="Heiman D."/>
            <person name="Hepburn T."/>
            <person name="Howarth C."/>
            <person name="Jen D."/>
            <person name="Larson L."/>
            <person name="Lewis B."/>
            <person name="Mehta T."/>
            <person name="Park D."/>
            <person name="Pearson M."/>
            <person name="Roberts A."/>
            <person name="Saif S."/>
            <person name="Shea T."/>
            <person name="Shenoy N."/>
            <person name="Sisk P."/>
            <person name="Stolte C."/>
            <person name="Sykes S."/>
            <person name="Walk T."/>
            <person name="White J."/>
            <person name="Yandava C."/>
            <person name="Haas B."/>
            <person name="Henn M.R."/>
            <person name="Nusbaum C."/>
            <person name="Birren B."/>
        </authorList>
    </citation>
    <scope>NUCLEOTIDE SEQUENCE [LARGE SCALE GENOMIC DNA]</scope>
    <source>
        <strain evidence="2">NA</strain>
    </source>
</reference>
<accession>J9DQ79</accession>
<dbReference type="AlphaFoldDB" id="J9DQ79"/>
<proteinExistence type="predicted"/>
<evidence type="ECO:0000313" key="2">
    <source>
        <dbReference type="Proteomes" id="UP000004810"/>
    </source>
</evidence>
<gene>
    <name evidence="1" type="ORF">WUBG_17393</name>
</gene>
<organism evidence="1 2">
    <name type="scientific">Wuchereria bancrofti</name>
    <dbReference type="NCBI Taxonomy" id="6293"/>
    <lineage>
        <taxon>Eukaryota</taxon>
        <taxon>Metazoa</taxon>
        <taxon>Ecdysozoa</taxon>
        <taxon>Nematoda</taxon>
        <taxon>Chromadorea</taxon>
        <taxon>Rhabditida</taxon>
        <taxon>Spirurina</taxon>
        <taxon>Spiruromorpha</taxon>
        <taxon>Filarioidea</taxon>
        <taxon>Onchocercidae</taxon>
        <taxon>Wuchereria</taxon>
    </lineage>
</organism>
<comment type="caution">
    <text evidence="1">The sequence shown here is derived from an EMBL/GenBank/DDBJ whole genome shotgun (WGS) entry which is preliminary data.</text>
</comment>
<dbReference type="Proteomes" id="UP000004810">
    <property type="component" value="Unassembled WGS sequence"/>
</dbReference>
<evidence type="ECO:0000313" key="1">
    <source>
        <dbReference type="EMBL" id="EJW71701.1"/>
    </source>
</evidence>
<name>J9DQ79_WUCBA</name>
<sequence length="110" mass="12774">AAISEYQSQALAASLEEQRKKHVEAMMTKQEILNEKQRMLLEAWNQLNSSAELNMRLQDELMRRDFACHTLEQRLASTEERCSTISQHFSISNSTLDSKLAEEMPKMRND</sequence>
<protein>
    <submittedName>
        <fullName evidence="1">Uncharacterized protein</fullName>
    </submittedName>
</protein>
<feature type="non-terminal residue" evidence="1">
    <location>
        <position position="1"/>
    </location>
</feature>
<dbReference type="EMBL" id="ADBV01017904">
    <property type="protein sequence ID" value="EJW71701.1"/>
    <property type="molecule type" value="Genomic_DNA"/>
</dbReference>